<proteinExistence type="predicted"/>
<dbReference type="InterPro" id="IPR021844">
    <property type="entry name" value="Integr_conj_element_PFL4704"/>
</dbReference>
<feature type="signal peptide" evidence="2">
    <location>
        <begin position="1"/>
        <end position="25"/>
    </location>
</feature>
<dbReference type="Pfam" id="PF11920">
    <property type="entry name" value="DUF3438"/>
    <property type="match status" value="1"/>
</dbReference>
<dbReference type="EMBL" id="FRDA01000009">
    <property type="protein sequence ID" value="SHN14370.1"/>
    <property type="molecule type" value="Genomic_DNA"/>
</dbReference>
<organism evidence="3 4">
    <name type="scientific">Pseudomonas asturiensis</name>
    <dbReference type="NCBI Taxonomy" id="1190415"/>
    <lineage>
        <taxon>Bacteria</taxon>
        <taxon>Pseudomonadati</taxon>
        <taxon>Pseudomonadota</taxon>
        <taxon>Gammaproteobacteria</taxon>
        <taxon>Pseudomonadales</taxon>
        <taxon>Pseudomonadaceae</taxon>
        <taxon>Pseudomonas</taxon>
    </lineage>
</organism>
<sequence>MSALKSLSCSALLLAMAGSHQVASAVEIVRWERLPLAIPLRINQERIVFVDQNVRVGIPRSLTDKLRVQSTGGAIYLFAKEAIEPTRLQLQNAKTGEIILIDIAATDAPKDQPALEPVKIVEGEASPTRYGAAATARNSKSNSLSQDTSSRSTEDEDEPEEVVKRETPVPVVLTRYAAQVLYAPLRTVEPIDGVAQVKIDRRLDLTTLLPTLPIRATPLGAWRLNDFWVTAVKLQNQTEQRVTLDPRDLMGEFATAAFQHPYLGPRGDASDTTTLYLVTRGHGLTQATVFSAAQANPRATQGAKHEE</sequence>
<name>A0A1M7PBR2_9PSED</name>
<feature type="compositionally biased region" description="Polar residues" evidence="1">
    <location>
        <begin position="136"/>
        <end position="151"/>
    </location>
</feature>
<dbReference type="RefSeq" id="WP_073168843.1">
    <property type="nucleotide sequence ID" value="NZ_FRDA01000009.1"/>
</dbReference>
<reference evidence="3 4" key="1">
    <citation type="submission" date="2016-11" db="EMBL/GenBank/DDBJ databases">
        <authorList>
            <person name="Jaros S."/>
            <person name="Januszkiewicz K."/>
            <person name="Wedrychowicz H."/>
        </authorList>
    </citation>
    <scope>NUCLEOTIDE SEQUENCE [LARGE SCALE GENOMIC DNA]</scope>
    <source>
        <strain evidence="3 4">LMG 26898</strain>
    </source>
</reference>
<evidence type="ECO:0000313" key="4">
    <source>
        <dbReference type="Proteomes" id="UP000183983"/>
    </source>
</evidence>
<dbReference type="OrthoDB" id="7064293at2"/>
<keyword evidence="2" id="KW-0732">Signal</keyword>
<dbReference type="AlphaFoldDB" id="A0A1M7PBR2"/>
<dbReference type="NCBIfam" id="TIGR03749">
    <property type="entry name" value="conj_TIGR03749"/>
    <property type="match status" value="1"/>
</dbReference>
<feature type="region of interest" description="Disordered" evidence="1">
    <location>
        <begin position="129"/>
        <end position="166"/>
    </location>
</feature>
<feature type="chain" id="PRO_5012252383" evidence="2">
    <location>
        <begin position="26"/>
        <end position="307"/>
    </location>
</feature>
<evidence type="ECO:0000256" key="2">
    <source>
        <dbReference type="SAM" id="SignalP"/>
    </source>
</evidence>
<gene>
    <name evidence="3" type="ORF">SAMN05216593_109181</name>
</gene>
<dbReference type="Proteomes" id="UP000183983">
    <property type="component" value="Unassembled WGS sequence"/>
</dbReference>
<protein>
    <submittedName>
        <fullName evidence="3">Integrating conjugative element protein, PFL_4704 family</fullName>
    </submittedName>
</protein>
<evidence type="ECO:0000313" key="3">
    <source>
        <dbReference type="EMBL" id="SHN14370.1"/>
    </source>
</evidence>
<dbReference type="STRING" id="1190415.SAMN05216593_109181"/>
<evidence type="ECO:0000256" key="1">
    <source>
        <dbReference type="SAM" id="MobiDB-lite"/>
    </source>
</evidence>
<accession>A0A1M7PBR2</accession>